<accession>A0ABR4GPG4</accession>
<evidence type="ECO:0000313" key="9">
    <source>
        <dbReference type="EMBL" id="KAL2800951.1"/>
    </source>
</evidence>
<dbReference type="Pfam" id="PF20684">
    <property type="entry name" value="Fung_rhodopsin"/>
    <property type="match status" value="1"/>
</dbReference>
<dbReference type="EMBL" id="JBFTWV010000002">
    <property type="protein sequence ID" value="KAL2800951.1"/>
    <property type="molecule type" value="Genomic_DNA"/>
</dbReference>
<name>A0ABR4GPG4_9EURO</name>
<dbReference type="PANTHER" id="PTHR33048">
    <property type="entry name" value="PTH11-LIKE INTEGRAL MEMBRANE PROTEIN (AFU_ORTHOLOGUE AFUA_5G11245)"/>
    <property type="match status" value="1"/>
</dbReference>
<proteinExistence type="inferred from homology"/>
<evidence type="ECO:0000313" key="10">
    <source>
        <dbReference type="Proteomes" id="UP001610563"/>
    </source>
</evidence>
<reference evidence="9 10" key="1">
    <citation type="submission" date="2024-07" db="EMBL/GenBank/DDBJ databases">
        <title>Section-level genome sequencing and comparative genomics of Aspergillus sections Usti and Cavernicolus.</title>
        <authorList>
            <consortium name="Lawrence Berkeley National Laboratory"/>
            <person name="Nybo J.L."/>
            <person name="Vesth T.C."/>
            <person name="Theobald S."/>
            <person name="Frisvad J.C."/>
            <person name="Larsen T.O."/>
            <person name="Kjaerboelling I."/>
            <person name="Rothschild-Mancinelli K."/>
            <person name="Lyhne E.K."/>
            <person name="Kogle M.E."/>
            <person name="Barry K."/>
            <person name="Clum A."/>
            <person name="Na H."/>
            <person name="Ledsgaard L."/>
            <person name="Lin J."/>
            <person name="Lipzen A."/>
            <person name="Kuo A."/>
            <person name="Riley R."/>
            <person name="Mondo S."/>
            <person name="Labutti K."/>
            <person name="Haridas S."/>
            <person name="Pangalinan J."/>
            <person name="Salamov A.A."/>
            <person name="Simmons B.A."/>
            <person name="Magnuson J.K."/>
            <person name="Chen J."/>
            <person name="Drula E."/>
            <person name="Henrissat B."/>
            <person name="Wiebenga A."/>
            <person name="Lubbers R.J."/>
            <person name="Gomes A.C."/>
            <person name="Makela M.R."/>
            <person name="Stajich J."/>
            <person name="Grigoriev I.V."/>
            <person name="Mortensen U.H."/>
            <person name="De Vries R.P."/>
            <person name="Baker S.E."/>
            <person name="Andersen M.R."/>
        </authorList>
    </citation>
    <scope>NUCLEOTIDE SEQUENCE [LARGE SCALE GENOMIC DNA]</scope>
    <source>
        <strain evidence="9 10">CBS 209.92</strain>
    </source>
</reference>
<feature type="region of interest" description="Disordered" evidence="6">
    <location>
        <begin position="362"/>
        <end position="390"/>
    </location>
</feature>
<keyword evidence="2 7" id="KW-0812">Transmembrane</keyword>
<keyword evidence="4 7" id="KW-0472">Membrane</keyword>
<sequence>MASNDNGPGGEVEDISYWIWSGTIVTVVPATIAVALRFVSRYISRAGFWWDDWVIAVSLVVNWAMGITRWVQVLEYQFGRHRGDVPVRDVVGYQKSFIAIQLIYFTNAVLTKSSLLLLYQRIFGIVRPFRIALAISWFLIISYFIACAIASIAGCLPVSYVWTRYDTPPGPGSCFNEVAFFRWNGIANMLLDILMLLLPLPMVWRMRMSRRRRLLLTGIFGMGGFVCVVSLLRIISFNHSNRDDPTFTQIYSSTWSSVEQGVGIVCACLPTLRPLRRLWTGVRKRGPTGTGAGTSNRDKDNSSSPPESKRSSGCASERSRELAFELGNGHGNSGRPWLGGSGEHEIGLALPAAVYAMPGLFRDSFDDADTNEKERRGRDEEEGIEGAESI</sequence>
<feature type="domain" description="Rhodopsin" evidence="8">
    <location>
        <begin position="36"/>
        <end position="276"/>
    </location>
</feature>
<keyword evidence="10" id="KW-1185">Reference proteome</keyword>
<feature type="transmembrane region" description="Helical" evidence="7">
    <location>
        <begin position="180"/>
        <end position="202"/>
    </location>
</feature>
<protein>
    <recommendedName>
        <fullName evidence="8">Rhodopsin domain-containing protein</fullName>
    </recommendedName>
</protein>
<evidence type="ECO:0000256" key="3">
    <source>
        <dbReference type="ARBA" id="ARBA00022989"/>
    </source>
</evidence>
<evidence type="ECO:0000256" key="2">
    <source>
        <dbReference type="ARBA" id="ARBA00022692"/>
    </source>
</evidence>
<feature type="transmembrane region" description="Helical" evidence="7">
    <location>
        <begin position="98"/>
        <end position="119"/>
    </location>
</feature>
<evidence type="ECO:0000256" key="7">
    <source>
        <dbReference type="SAM" id="Phobius"/>
    </source>
</evidence>
<feature type="compositionally biased region" description="Acidic residues" evidence="6">
    <location>
        <begin position="380"/>
        <end position="390"/>
    </location>
</feature>
<feature type="transmembrane region" description="Helical" evidence="7">
    <location>
        <begin position="48"/>
        <end position="71"/>
    </location>
</feature>
<comment type="subcellular location">
    <subcellularLocation>
        <location evidence="1">Membrane</location>
        <topology evidence="1">Multi-pass membrane protein</topology>
    </subcellularLocation>
</comment>
<feature type="compositionally biased region" description="Basic and acidic residues" evidence="6">
    <location>
        <begin position="370"/>
        <end position="379"/>
    </location>
</feature>
<keyword evidence="3 7" id="KW-1133">Transmembrane helix</keyword>
<feature type="region of interest" description="Disordered" evidence="6">
    <location>
        <begin position="283"/>
        <end position="316"/>
    </location>
</feature>
<feature type="transmembrane region" description="Helical" evidence="7">
    <location>
        <begin position="15"/>
        <end position="36"/>
    </location>
</feature>
<evidence type="ECO:0000256" key="5">
    <source>
        <dbReference type="ARBA" id="ARBA00038359"/>
    </source>
</evidence>
<organism evidence="9 10">
    <name type="scientific">Aspergillus keveii</name>
    <dbReference type="NCBI Taxonomy" id="714993"/>
    <lineage>
        <taxon>Eukaryota</taxon>
        <taxon>Fungi</taxon>
        <taxon>Dikarya</taxon>
        <taxon>Ascomycota</taxon>
        <taxon>Pezizomycotina</taxon>
        <taxon>Eurotiomycetes</taxon>
        <taxon>Eurotiomycetidae</taxon>
        <taxon>Eurotiales</taxon>
        <taxon>Aspergillaceae</taxon>
        <taxon>Aspergillus</taxon>
        <taxon>Aspergillus subgen. Nidulantes</taxon>
    </lineage>
</organism>
<feature type="transmembrane region" description="Helical" evidence="7">
    <location>
        <begin position="131"/>
        <end position="160"/>
    </location>
</feature>
<dbReference type="Proteomes" id="UP001610563">
    <property type="component" value="Unassembled WGS sequence"/>
</dbReference>
<feature type="transmembrane region" description="Helical" evidence="7">
    <location>
        <begin position="214"/>
        <end position="235"/>
    </location>
</feature>
<dbReference type="InterPro" id="IPR049326">
    <property type="entry name" value="Rhodopsin_dom_fungi"/>
</dbReference>
<comment type="similarity">
    <text evidence="5">Belongs to the SAT4 family.</text>
</comment>
<evidence type="ECO:0000256" key="6">
    <source>
        <dbReference type="SAM" id="MobiDB-lite"/>
    </source>
</evidence>
<evidence type="ECO:0000256" key="1">
    <source>
        <dbReference type="ARBA" id="ARBA00004141"/>
    </source>
</evidence>
<dbReference type="InterPro" id="IPR052337">
    <property type="entry name" value="SAT4-like"/>
</dbReference>
<comment type="caution">
    <text evidence="9">The sequence shown here is derived from an EMBL/GenBank/DDBJ whole genome shotgun (WGS) entry which is preliminary data.</text>
</comment>
<gene>
    <name evidence="9" type="ORF">BJX66DRAFT_104232</name>
</gene>
<evidence type="ECO:0000256" key="4">
    <source>
        <dbReference type="ARBA" id="ARBA00023136"/>
    </source>
</evidence>
<dbReference type="PANTHER" id="PTHR33048:SF156">
    <property type="entry name" value="INTEGRAL MEMBRANE PROTEIN"/>
    <property type="match status" value="1"/>
</dbReference>
<evidence type="ECO:0000259" key="8">
    <source>
        <dbReference type="Pfam" id="PF20684"/>
    </source>
</evidence>